<protein>
    <submittedName>
        <fullName evidence="1">Uncharacterized protein</fullName>
    </submittedName>
</protein>
<name>A0A7S3YGA9_9EUKA</name>
<reference evidence="1" key="1">
    <citation type="submission" date="2021-01" db="EMBL/GenBank/DDBJ databases">
        <authorList>
            <person name="Corre E."/>
            <person name="Pelletier E."/>
            <person name="Niang G."/>
            <person name="Scheremetjew M."/>
            <person name="Finn R."/>
            <person name="Kale V."/>
            <person name="Holt S."/>
            <person name="Cochrane G."/>
            <person name="Meng A."/>
            <person name="Brown T."/>
            <person name="Cohen L."/>
        </authorList>
    </citation>
    <scope>NUCLEOTIDE SEQUENCE</scope>
    <source>
        <strain evidence="1">CCCM811</strain>
    </source>
</reference>
<organism evidence="1">
    <name type="scientific">Lotharella globosa</name>
    <dbReference type="NCBI Taxonomy" id="91324"/>
    <lineage>
        <taxon>Eukaryota</taxon>
        <taxon>Sar</taxon>
        <taxon>Rhizaria</taxon>
        <taxon>Cercozoa</taxon>
        <taxon>Chlorarachniophyceae</taxon>
        <taxon>Lotharella</taxon>
    </lineage>
</organism>
<sequence>MGCSSSELDPEQAKKRRCAELTDKLVGELCSFDRLQKVGNDMKQFALGTRILSNLLLGDIWNLYASRKSMMSLNEFSQIAGCYFQSLVRALPSWVENSAAHMLEMMHLNIPSPQVGDFLRRCKPRLMGETKLLCIGINRSMEELVIIAWDGIAKGHAVIDWQLFSTKFLSAMEKAWGKKLFWRKLCLILYKQMYFLQPLLVAHLRNTLINAITTITVAALPKLHWFLISCIIGHRASQKPATSFSQDRHGLRAAASGLRKCSDRQDLG</sequence>
<dbReference type="EMBL" id="HBIV01006207">
    <property type="protein sequence ID" value="CAE0650784.1"/>
    <property type="molecule type" value="Transcribed_RNA"/>
</dbReference>
<accession>A0A7S3YGA9</accession>
<dbReference type="AlphaFoldDB" id="A0A7S3YGA9"/>
<proteinExistence type="predicted"/>
<evidence type="ECO:0000313" key="1">
    <source>
        <dbReference type="EMBL" id="CAE0650784.1"/>
    </source>
</evidence>
<gene>
    <name evidence="1" type="ORF">LGLO00237_LOCUS4510</name>
</gene>